<dbReference type="InterPro" id="IPR029044">
    <property type="entry name" value="Nucleotide-diphossugar_trans"/>
</dbReference>
<dbReference type="PANTHER" id="PTHR43179:SF7">
    <property type="entry name" value="RHAMNOSYLTRANSFERASE WBBL"/>
    <property type="match status" value="1"/>
</dbReference>
<dbReference type="Gene3D" id="3.90.550.10">
    <property type="entry name" value="Spore Coat Polysaccharide Biosynthesis Protein SpsA, Chain A"/>
    <property type="match status" value="1"/>
</dbReference>
<evidence type="ECO:0000313" key="3">
    <source>
        <dbReference type="Proteomes" id="UP000251993"/>
    </source>
</evidence>
<dbReference type="EMBL" id="CP030850">
    <property type="protein sequence ID" value="AXE17625.1"/>
    <property type="molecule type" value="Genomic_DNA"/>
</dbReference>
<dbReference type="GO" id="GO:0016740">
    <property type="term" value="F:transferase activity"/>
    <property type="evidence" value="ECO:0007669"/>
    <property type="project" value="UniProtKB-KW"/>
</dbReference>
<evidence type="ECO:0000259" key="1">
    <source>
        <dbReference type="Pfam" id="PF00535"/>
    </source>
</evidence>
<organism evidence="2 3">
    <name type="scientific">Runella rosea</name>
    <dbReference type="NCBI Taxonomy" id="2259595"/>
    <lineage>
        <taxon>Bacteria</taxon>
        <taxon>Pseudomonadati</taxon>
        <taxon>Bacteroidota</taxon>
        <taxon>Cytophagia</taxon>
        <taxon>Cytophagales</taxon>
        <taxon>Spirosomataceae</taxon>
        <taxon>Runella</taxon>
    </lineage>
</organism>
<dbReference type="Proteomes" id="UP000251993">
    <property type="component" value="Chromosome"/>
</dbReference>
<feature type="domain" description="Glycosyltransferase 2-like" evidence="1">
    <location>
        <begin position="17"/>
        <end position="147"/>
    </location>
</feature>
<dbReference type="AlphaFoldDB" id="A0A344TG54"/>
<dbReference type="OrthoDB" id="8936324at2"/>
<reference evidence="2 3" key="1">
    <citation type="submission" date="2018-07" db="EMBL/GenBank/DDBJ databases">
        <title>Genome sequencing of Runella.</title>
        <authorList>
            <person name="Baek M.-G."/>
            <person name="Yi H."/>
        </authorList>
    </citation>
    <scope>NUCLEOTIDE SEQUENCE [LARGE SCALE GENOMIC DNA]</scope>
    <source>
        <strain evidence="2 3">HYN0085</strain>
    </source>
</reference>
<dbReference type="PANTHER" id="PTHR43179">
    <property type="entry name" value="RHAMNOSYLTRANSFERASE WBBL"/>
    <property type="match status" value="1"/>
</dbReference>
<dbReference type="SUPFAM" id="SSF53448">
    <property type="entry name" value="Nucleotide-diphospho-sugar transferases"/>
    <property type="match status" value="1"/>
</dbReference>
<dbReference type="RefSeq" id="WP_114066410.1">
    <property type="nucleotide sequence ID" value="NZ_CP030850.1"/>
</dbReference>
<keyword evidence="3" id="KW-1185">Reference proteome</keyword>
<name>A0A344TG54_9BACT</name>
<dbReference type="Pfam" id="PF00535">
    <property type="entry name" value="Glycos_transf_2"/>
    <property type="match status" value="1"/>
</dbReference>
<accession>A0A344TG54</accession>
<evidence type="ECO:0000313" key="2">
    <source>
        <dbReference type="EMBL" id="AXE17625.1"/>
    </source>
</evidence>
<protein>
    <submittedName>
        <fullName evidence="2">Glycosyltransferase family 2 protein</fullName>
    </submittedName>
</protein>
<keyword evidence="2" id="KW-0808">Transferase</keyword>
<proteinExistence type="predicted"/>
<gene>
    <name evidence="2" type="ORF">DR864_07700</name>
</gene>
<dbReference type="KEGG" id="run:DR864_07700"/>
<sequence>MIEYVKSSKVSPSPLFSIIIPTWNNLSYLQTCIRSIRQNSAYPHQIVLHINEGKDGTPEWAKKEGIDYSISAENVGICMGCNAAFSLTQADYVLYMNDDMYACPDWDTHLFQAIKDYGKDDFYFSGTQIERHPNPYGYVIGGHDYGDSLQNFQENKLLKEYKNLAVADWQGASFPPSVMHRHTWNLIGGFSIEFSPGMYSDPDISRKMWEVGIRNFKGIGNSLVYHFGSKSVSRITHNPGRKQFLRKWGVTARTFYDFYLNFYSKNRTSFAVSNSFTSNSDIFRFKFKVFLDRIRLYFW</sequence>
<dbReference type="InterPro" id="IPR001173">
    <property type="entry name" value="Glyco_trans_2-like"/>
</dbReference>